<dbReference type="PIRSF" id="PIRSF001467">
    <property type="entry name" value="Peptidylpro_ismrse"/>
    <property type="match status" value="1"/>
</dbReference>
<dbReference type="InterPro" id="IPR029000">
    <property type="entry name" value="Cyclophilin-like_dom_sf"/>
</dbReference>
<dbReference type="InterPro" id="IPR020892">
    <property type="entry name" value="Cyclophilin-type_PPIase_CS"/>
</dbReference>
<dbReference type="OMA" id="SVWGQVI"/>
<dbReference type="GO" id="GO:0006457">
    <property type="term" value="P:protein folding"/>
    <property type="evidence" value="ECO:0007669"/>
    <property type="project" value="InterPro"/>
</dbReference>
<dbReference type="EC" id="5.2.1.8" evidence="1"/>
<sequence>MATYVILHTNMGDIKIRMHDDMPITTGNFVKLAKEKFYDGTIFHRVINDFMIQGGDPTGTGMGGPGYTIDDEFGHGHSNKPGFVSMANTGRPHSGGSQFFINTNDNGYLDKENPSTPYAHPVFGQVVEGMDVVDKIQKVPTNRNDKPLKDVVIETAEVIEG</sequence>
<evidence type="ECO:0000256" key="2">
    <source>
        <dbReference type="ARBA" id="ARBA00023110"/>
    </source>
</evidence>
<dbReference type="InterPro" id="IPR002130">
    <property type="entry name" value="Cyclophilin-type_PPIase_dom"/>
</dbReference>
<dbReference type="RefSeq" id="WP_015504020.1">
    <property type="nucleotide sequence ID" value="NZ_CAYARW010000020.1"/>
</dbReference>
<keyword evidence="3 5" id="KW-0413">Isomerase</keyword>
<dbReference type="EMBL" id="CP017686">
    <property type="protein sequence ID" value="AYQ54311.1"/>
    <property type="molecule type" value="Genomic_DNA"/>
</dbReference>
<dbReference type="AlphaFoldDB" id="A0A3G3IEY1"/>
<dbReference type="PROSITE" id="PS50072">
    <property type="entry name" value="CSA_PPIASE_2"/>
    <property type="match status" value="1"/>
</dbReference>
<accession>A0A3G3IEY1</accession>
<dbReference type="PANTHER" id="PTHR45625:SF4">
    <property type="entry name" value="PEPTIDYLPROLYL ISOMERASE DOMAIN AND WD REPEAT-CONTAINING PROTEIN 1"/>
    <property type="match status" value="1"/>
</dbReference>
<evidence type="ECO:0000256" key="3">
    <source>
        <dbReference type="ARBA" id="ARBA00023235"/>
    </source>
</evidence>
<keyword evidence="2" id="KW-0697">Rotamase</keyword>
<dbReference type="PROSITE" id="PS00170">
    <property type="entry name" value="CSA_PPIASE_1"/>
    <property type="match status" value="1"/>
</dbReference>
<dbReference type="GO" id="GO:0003755">
    <property type="term" value="F:peptidyl-prolyl cis-trans isomerase activity"/>
    <property type="evidence" value="ECO:0007669"/>
    <property type="project" value="UniProtKB-KW"/>
</dbReference>
<dbReference type="GeneID" id="41320914"/>
<evidence type="ECO:0000256" key="1">
    <source>
        <dbReference type="ARBA" id="ARBA00013194"/>
    </source>
</evidence>
<dbReference type="Proteomes" id="UP000273278">
    <property type="component" value="Chromosome"/>
</dbReference>
<dbReference type="Pfam" id="PF00160">
    <property type="entry name" value="Pro_isomerase"/>
    <property type="match status" value="1"/>
</dbReference>
<organism evidence="5 6">
    <name type="scientific">Methanomethylophilus alvi</name>
    <dbReference type="NCBI Taxonomy" id="1291540"/>
    <lineage>
        <taxon>Archaea</taxon>
        <taxon>Methanobacteriati</taxon>
        <taxon>Thermoplasmatota</taxon>
        <taxon>Thermoplasmata</taxon>
        <taxon>Methanomassiliicoccales</taxon>
        <taxon>Methanomethylophilaceae</taxon>
        <taxon>Methanomethylophilus</taxon>
    </lineage>
</organism>
<proteinExistence type="predicted"/>
<name>A0A3G3IEY1_9ARCH</name>
<dbReference type="PANTHER" id="PTHR45625">
    <property type="entry name" value="PEPTIDYL-PROLYL CIS-TRANS ISOMERASE-RELATED"/>
    <property type="match status" value="1"/>
</dbReference>
<dbReference type="CDD" id="cd00317">
    <property type="entry name" value="cyclophilin"/>
    <property type="match status" value="1"/>
</dbReference>
<evidence type="ECO:0000259" key="4">
    <source>
        <dbReference type="PROSITE" id="PS50072"/>
    </source>
</evidence>
<protein>
    <recommendedName>
        <fullName evidence="1">peptidylprolyl isomerase</fullName>
        <ecNumber evidence="1">5.2.1.8</ecNumber>
    </recommendedName>
</protein>
<evidence type="ECO:0000313" key="6">
    <source>
        <dbReference type="Proteomes" id="UP000273278"/>
    </source>
</evidence>
<dbReference type="InterPro" id="IPR044666">
    <property type="entry name" value="Cyclophilin_A-like"/>
</dbReference>
<dbReference type="SUPFAM" id="SSF50891">
    <property type="entry name" value="Cyclophilin-like"/>
    <property type="match status" value="1"/>
</dbReference>
<gene>
    <name evidence="5" type="ORF">BKD89_00550</name>
</gene>
<dbReference type="InterPro" id="IPR024936">
    <property type="entry name" value="Cyclophilin-type_PPIase"/>
</dbReference>
<reference evidence="5 6" key="1">
    <citation type="submission" date="2016-10" db="EMBL/GenBank/DDBJ databases">
        <title>Complete genome of the TMA-utilizing, human hosted archaeon Methanomethylophilus alvus Gen. nov, sp. nov., strain Mx-05, derived from a pure culture.</title>
        <authorList>
            <person name="Brugere J.-F."/>
            <person name="Ben Hania W."/>
            <person name="Chaudhary P.P."/>
            <person name="Gaci N."/>
            <person name="Borrel G."/>
            <person name="Cao Van Tuat L."/>
            <person name="Fardeau M.-L."/>
            <person name="Harris H.M.B."/>
            <person name="O'Toole P.W."/>
            <person name="Ollivier B."/>
        </authorList>
    </citation>
    <scope>NUCLEOTIDE SEQUENCE [LARGE SCALE GENOMIC DNA]</scope>
    <source>
        <strain evidence="5 6">Mx-05</strain>
    </source>
</reference>
<dbReference type="PRINTS" id="PR00153">
    <property type="entry name" value="CSAPPISMRASE"/>
</dbReference>
<dbReference type="Gene3D" id="2.40.100.10">
    <property type="entry name" value="Cyclophilin-like"/>
    <property type="match status" value="1"/>
</dbReference>
<evidence type="ECO:0000313" key="5">
    <source>
        <dbReference type="EMBL" id="AYQ54311.1"/>
    </source>
</evidence>
<feature type="domain" description="PPIase cyclophilin-type" evidence="4">
    <location>
        <begin position="1"/>
        <end position="158"/>
    </location>
</feature>